<organism evidence="3 4">
    <name type="scientific">Plasmodium vinckei vinckei</name>
    <dbReference type="NCBI Taxonomy" id="54757"/>
    <lineage>
        <taxon>Eukaryota</taxon>
        <taxon>Sar</taxon>
        <taxon>Alveolata</taxon>
        <taxon>Apicomplexa</taxon>
        <taxon>Aconoidasida</taxon>
        <taxon>Haemosporida</taxon>
        <taxon>Plasmodiidae</taxon>
        <taxon>Plasmodium</taxon>
        <taxon>Plasmodium (Vinckeia)</taxon>
    </lineage>
</organism>
<proteinExistence type="predicted"/>
<evidence type="ECO:0008006" key="5">
    <source>
        <dbReference type="Google" id="ProtNLM"/>
    </source>
</evidence>
<name>A0A081IA55_PLAVN</name>
<keyword evidence="2" id="KW-0472">Membrane</keyword>
<dbReference type="EMBL" id="KL446956">
    <property type="protein sequence ID" value="KEG00563.1"/>
    <property type="molecule type" value="Genomic_DNA"/>
</dbReference>
<protein>
    <recommendedName>
        <fullName evidence="5">CIR protein PIR protein</fullName>
    </recommendedName>
</protein>
<evidence type="ECO:0000313" key="3">
    <source>
        <dbReference type="EMBL" id="KEG00563.1"/>
    </source>
</evidence>
<keyword evidence="2" id="KW-1133">Transmembrane helix</keyword>
<gene>
    <name evidence="3" type="ORF">YYE_04747</name>
</gene>
<feature type="region of interest" description="Disordered" evidence="1">
    <location>
        <begin position="1"/>
        <end position="20"/>
    </location>
</feature>
<dbReference type="Proteomes" id="UP000030681">
    <property type="component" value="Unassembled WGS sequence"/>
</dbReference>
<evidence type="ECO:0000256" key="2">
    <source>
        <dbReference type="SAM" id="Phobius"/>
    </source>
</evidence>
<accession>A0A081IA55</accession>
<evidence type="ECO:0000256" key="1">
    <source>
        <dbReference type="SAM" id="MobiDB-lite"/>
    </source>
</evidence>
<keyword evidence="2" id="KW-0812">Transmembrane</keyword>
<evidence type="ECO:0000313" key="4">
    <source>
        <dbReference type="Proteomes" id="UP000030681"/>
    </source>
</evidence>
<feature type="transmembrane region" description="Helical" evidence="2">
    <location>
        <begin position="20"/>
        <end position="38"/>
    </location>
</feature>
<feature type="compositionally biased region" description="Polar residues" evidence="1">
    <location>
        <begin position="1"/>
        <end position="15"/>
    </location>
</feature>
<dbReference type="AlphaFoldDB" id="A0A081IA55"/>
<sequence length="76" mass="8297">MQNSSKHVLGSSDNGTGEPGTLFDINILLMTITLTIMYKKGNKEKKNTKKVINSIGGKRPVQIIINASAQKILKNL</sequence>
<reference evidence="3 4" key="1">
    <citation type="submission" date="2013-02" db="EMBL/GenBank/DDBJ databases">
        <title>The Genome Sequence of Plasmodium vinckei vinckei.</title>
        <authorList>
            <consortium name="The Broad Institute Genome Sequencing Platform"/>
            <consortium name="The Broad Institute Genome Sequencing Center for Infectious Disease"/>
            <person name="Neafsey D."/>
            <person name="Cheeseman I."/>
            <person name="Volkman S."/>
            <person name="Adams J."/>
            <person name="Walker B."/>
            <person name="Young S.K."/>
            <person name="Zeng Q."/>
            <person name="Gargeya S."/>
            <person name="Fitzgerald M."/>
            <person name="Haas B."/>
            <person name="Abouelleil A."/>
            <person name="Alvarado L."/>
            <person name="Arachchi H.M."/>
            <person name="Berlin A.M."/>
            <person name="Chapman S.B."/>
            <person name="Dewar J."/>
            <person name="Goldberg J."/>
            <person name="Griggs A."/>
            <person name="Gujja S."/>
            <person name="Hansen M."/>
            <person name="Howarth C."/>
            <person name="Imamovic A."/>
            <person name="Larimer J."/>
            <person name="McCowan C."/>
            <person name="Murphy C."/>
            <person name="Neiman D."/>
            <person name="Pearson M."/>
            <person name="Priest M."/>
            <person name="Roberts A."/>
            <person name="Saif S."/>
            <person name="Shea T."/>
            <person name="Sisk P."/>
            <person name="Sykes S."/>
            <person name="Wortman J."/>
            <person name="Nusbaum C."/>
            <person name="Birren B."/>
        </authorList>
    </citation>
    <scope>NUCLEOTIDE SEQUENCE [LARGE SCALE GENOMIC DNA]</scope>
    <source>
        <strain evidence="4">vinckei</strain>
    </source>
</reference>